<comment type="similarity">
    <text evidence="5">Belongs to the dus family.</text>
</comment>
<dbReference type="PIRSF" id="PIRSF006621">
    <property type="entry name" value="Dus"/>
    <property type="match status" value="1"/>
</dbReference>
<dbReference type="EMBL" id="LPWH01000073">
    <property type="protein sequence ID" value="POR00585.1"/>
    <property type="molecule type" value="Genomic_DNA"/>
</dbReference>
<comment type="caution">
    <text evidence="9">The sequence shown here is derived from an EMBL/GenBank/DDBJ whole genome shotgun (WGS) entry which is preliminary data.</text>
</comment>
<keyword evidence="3 5" id="KW-0819">tRNA processing</keyword>
<dbReference type="GO" id="GO:0003723">
    <property type="term" value="F:RNA binding"/>
    <property type="evidence" value="ECO:0007669"/>
    <property type="project" value="TreeGrafter"/>
</dbReference>
<gene>
    <name evidence="9" type="ORF">AU468_09570</name>
</gene>
<evidence type="ECO:0000256" key="3">
    <source>
        <dbReference type="ARBA" id="ARBA00022694"/>
    </source>
</evidence>
<feature type="binding site" evidence="7">
    <location>
        <position position="83"/>
    </location>
    <ligand>
        <name>FMN</name>
        <dbReference type="ChEBI" id="CHEBI:58210"/>
    </ligand>
</feature>
<evidence type="ECO:0000256" key="1">
    <source>
        <dbReference type="ARBA" id="ARBA00022630"/>
    </source>
</evidence>
<dbReference type="PANTHER" id="PTHR45846:SF1">
    <property type="entry name" value="TRNA-DIHYDROURIDINE(47) SYNTHASE [NAD(P)(+)]-LIKE"/>
    <property type="match status" value="1"/>
</dbReference>
<dbReference type="Proteomes" id="UP000237350">
    <property type="component" value="Unassembled WGS sequence"/>
</dbReference>
<comment type="cofactor">
    <cofactor evidence="5 7">
        <name>FMN</name>
        <dbReference type="ChEBI" id="CHEBI:58210"/>
    </cofactor>
</comment>
<feature type="active site" description="Proton donor" evidence="6">
    <location>
        <position position="113"/>
    </location>
</feature>
<protein>
    <recommendedName>
        <fullName evidence="5">tRNA-dihydrouridine synthase</fullName>
        <ecNumber evidence="5">1.3.1.-</ecNumber>
    </recommendedName>
</protein>
<accession>A0A2S4JM31</accession>
<sequence length="348" mass="38924">MISPMATLWQDLPRPIFTLAPMEDVTDTVFRRLVRSWAHRWGARGPSVLFTEFTRIDSAIRSTPEKPDGRLRSSPEEDPLVVQIWGTNPAEFEEGAAAIEALGFAGIDINMGCPAWKVRKSGACSALIGTPPLAAELIAACRRGSSLPISVKTRTGITFPETDRWCRFLLDQGIDALILHGRVADEMYQGWADWREIRRAVEIRDALGSQAAVIGNGDVCSLDHALRLTEQTGVDGVMIGRGIFFDPLLFARDSPTPPPPWEALSLEERSGYLVEHIRAYHREWQEKRSFEVLKKFFRNYFLPHSAREQALLRQLYTLGSPQAAAAFLEESCQAAPRGQWGHHEAVHP</sequence>
<dbReference type="InterPro" id="IPR001269">
    <property type="entry name" value="DUS_fam"/>
</dbReference>
<evidence type="ECO:0000256" key="4">
    <source>
        <dbReference type="ARBA" id="ARBA00023002"/>
    </source>
</evidence>
<keyword evidence="7" id="KW-0547">Nucleotide-binding</keyword>
<proteinExistence type="inferred from homology"/>
<evidence type="ECO:0000256" key="7">
    <source>
        <dbReference type="PIRSR" id="PIRSR006621-2"/>
    </source>
</evidence>
<evidence type="ECO:0000313" key="9">
    <source>
        <dbReference type="EMBL" id="POR00585.1"/>
    </source>
</evidence>
<name>A0A2S4JM31_9SPIO</name>
<dbReference type="PANTHER" id="PTHR45846">
    <property type="entry name" value="TRNA-DIHYDROURIDINE(47) SYNTHASE [NAD(P)(+)]-LIKE"/>
    <property type="match status" value="1"/>
</dbReference>
<keyword evidence="2 5" id="KW-0288">FMN</keyword>
<keyword evidence="4 5" id="KW-0560">Oxidoreductase</keyword>
<feature type="binding site" evidence="7">
    <location>
        <begin position="240"/>
        <end position="241"/>
    </location>
    <ligand>
        <name>FMN</name>
        <dbReference type="ChEBI" id="CHEBI:58210"/>
    </ligand>
</feature>
<feature type="binding site" evidence="7">
    <location>
        <position position="152"/>
    </location>
    <ligand>
        <name>FMN</name>
        <dbReference type="ChEBI" id="CHEBI:58210"/>
    </ligand>
</feature>
<dbReference type="SUPFAM" id="SSF51395">
    <property type="entry name" value="FMN-linked oxidoreductases"/>
    <property type="match status" value="1"/>
</dbReference>
<dbReference type="InterPro" id="IPR035587">
    <property type="entry name" value="DUS-like_FMN-bd"/>
</dbReference>
<dbReference type="InterPro" id="IPR013785">
    <property type="entry name" value="Aldolase_TIM"/>
</dbReference>
<dbReference type="Pfam" id="PF01207">
    <property type="entry name" value="Dus"/>
    <property type="match status" value="1"/>
</dbReference>
<keyword evidence="10" id="KW-1185">Reference proteome</keyword>
<dbReference type="AlphaFoldDB" id="A0A2S4JM31"/>
<feature type="domain" description="DUS-like FMN-binding" evidence="8">
    <location>
        <begin position="19"/>
        <end position="323"/>
    </location>
</feature>
<dbReference type="OrthoDB" id="9764501at2"/>
<dbReference type="GO" id="GO:0050660">
    <property type="term" value="F:flavin adenine dinucleotide binding"/>
    <property type="evidence" value="ECO:0007669"/>
    <property type="project" value="InterPro"/>
</dbReference>
<dbReference type="CDD" id="cd02801">
    <property type="entry name" value="DUS_like_FMN"/>
    <property type="match status" value="1"/>
</dbReference>
<dbReference type="EC" id="1.3.1.-" evidence="5"/>
<evidence type="ECO:0000256" key="5">
    <source>
        <dbReference type="PIRNR" id="PIRNR006621"/>
    </source>
</evidence>
<feature type="binding site" evidence="7">
    <location>
        <position position="180"/>
    </location>
    <ligand>
        <name>FMN</name>
        <dbReference type="ChEBI" id="CHEBI:58210"/>
    </ligand>
</feature>
<dbReference type="GO" id="GO:0017150">
    <property type="term" value="F:tRNA dihydrouridine synthase activity"/>
    <property type="evidence" value="ECO:0007669"/>
    <property type="project" value="InterPro"/>
</dbReference>
<evidence type="ECO:0000313" key="10">
    <source>
        <dbReference type="Proteomes" id="UP000237350"/>
    </source>
</evidence>
<organism evidence="9 10">
    <name type="scientific">Alkalispirochaeta sphaeroplastigenens</name>
    <dbReference type="NCBI Taxonomy" id="1187066"/>
    <lineage>
        <taxon>Bacteria</taxon>
        <taxon>Pseudomonadati</taxon>
        <taxon>Spirochaetota</taxon>
        <taxon>Spirochaetia</taxon>
        <taxon>Spirochaetales</taxon>
        <taxon>Spirochaetaceae</taxon>
        <taxon>Alkalispirochaeta</taxon>
    </lineage>
</organism>
<dbReference type="Gene3D" id="3.20.20.70">
    <property type="entry name" value="Aldolase class I"/>
    <property type="match status" value="1"/>
</dbReference>
<reference evidence="10" key="1">
    <citation type="submission" date="2015-12" db="EMBL/GenBank/DDBJ databases">
        <authorList>
            <person name="Lodha T.D."/>
            <person name="Chintalapati S."/>
            <person name="Chintalapati V.R."/>
            <person name="Sravanthi T."/>
        </authorList>
    </citation>
    <scope>NUCLEOTIDE SEQUENCE [LARGE SCALE GENOMIC DNA]</scope>
    <source>
        <strain evidence="10">JC133</strain>
    </source>
</reference>
<keyword evidence="1 5" id="KW-0285">Flavoprotein</keyword>
<evidence type="ECO:0000256" key="6">
    <source>
        <dbReference type="PIRSR" id="PIRSR006621-1"/>
    </source>
</evidence>
<comment type="function">
    <text evidence="5">Catalyzes the synthesis of 5,6-dihydrouridine (D), a modified base found in the D-loop of most tRNAs, via the reduction of the C5-C6 double bond in target uridines.</text>
</comment>
<evidence type="ECO:0000259" key="8">
    <source>
        <dbReference type="Pfam" id="PF01207"/>
    </source>
</evidence>
<evidence type="ECO:0000256" key="2">
    <source>
        <dbReference type="ARBA" id="ARBA00022643"/>
    </source>
</evidence>